<dbReference type="OrthoDB" id="20865at2759"/>
<feature type="compositionally biased region" description="Basic and acidic residues" evidence="2">
    <location>
        <begin position="31"/>
        <end position="40"/>
    </location>
</feature>
<name>A0A0D2MKF9_HYPSF</name>
<evidence type="ECO:0000313" key="3">
    <source>
        <dbReference type="EMBL" id="KJA24178.1"/>
    </source>
</evidence>
<feature type="compositionally biased region" description="Basic residues" evidence="2">
    <location>
        <begin position="1"/>
        <end position="11"/>
    </location>
</feature>
<dbReference type="EMBL" id="KN817538">
    <property type="protein sequence ID" value="KJA24178.1"/>
    <property type="molecule type" value="Genomic_DNA"/>
</dbReference>
<evidence type="ECO:0000313" key="4">
    <source>
        <dbReference type="Proteomes" id="UP000054270"/>
    </source>
</evidence>
<sequence length="277" mass="30752">MSQHIQHHHAQYVHYNPNPHPQQQLPVTHVAPKDTQHKLPEQASQPTQQKQQRSQQVASQSAQASASGSTPVVAKGDWTKDLVHLAKTAELKKHALTLQLHTAHILSAHASLEQKGKAIQDLREQKNKLESERTRLLNCLREVNEDRDKVDLMESSLEKECRDTRTKITQLTETDYAVAKADVDRLRKELGQPALPSLQHTLEEKTSQYLNERRLTGNESQSAALPGPSRSMSASAAPSSNKRPAPVPSSSTVETQAKRPRGRPKGSKNKNKASGDD</sequence>
<dbReference type="OMA" id="WHARLME"/>
<dbReference type="Proteomes" id="UP000054270">
    <property type="component" value="Unassembled WGS sequence"/>
</dbReference>
<gene>
    <name evidence="3" type="ORF">HYPSUDRAFT_38955</name>
</gene>
<evidence type="ECO:0000256" key="2">
    <source>
        <dbReference type="SAM" id="MobiDB-lite"/>
    </source>
</evidence>
<dbReference type="PANTHER" id="PTHR31058">
    <property type="entry name" value="ZINC FINGER C4H2 DOMAIN-CONTAINING PROTEIN"/>
    <property type="match status" value="1"/>
</dbReference>
<keyword evidence="1" id="KW-0175">Coiled coil</keyword>
<dbReference type="AlphaFoldDB" id="A0A0D2MKF9"/>
<keyword evidence="4" id="KW-1185">Reference proteome</keyword>
<protein>
    <submittedName>
        <fullName evidence="3">Uncharacterized protein</fullName>
    </submittedName>
</protein>
<dbReference type="STRING" id="945553.A0A0D2MKF9"/>
<dbReference type="PANTHER" id="PTHR31058:SF2">
    <property type="entry name" value="ZINC FINGER C4H2 DOMAIN-CONTAINING PROTEIN"/>
    <property type="match status" value="1"/>
</dbReference>
<feature type="region of interest" description="Disordered" evidence="2">
    <location>
        <begin position="1"/>
        <end position="73"/>
    </location>
</feature>
<feature type="compositionally biased region" description="Basic residues" evidence="2">
    <location>
        <begin position="258"/>
        <end position="271"/>
    </location>
</feature>
<feature type="compositionally biased region" description="Low complexity" evidence="2">
    <location>
        <begin position="42"/>
        <end position="69"/>
    </location>
</feature>
<dbReference type="InterPro" id="IPR018482">
    <property type="entry name" value="Znf-C4H2"/>
</dbReference>
<reference evidence="4" key="1">
    <citation type="submission" date="2014-04" db="EMBL/GenBank/DDBJ databases">
        <title>Evolutionary Origins and Diversification of the Mycorrhizal Mutualists.</title>
        <authorList>
            <consortium name="DOE Joint Genome Institute"/>
            <consortium name="Mycorrhizal Genomics Consortium"/>
            <person name="Kohler A."/>
            <person name="Kuo A."/>
            <person name="Nagy L.G."/>
            <person name="Floudas D."/>
            <person name="Copeland A."/>
            <person name="Barry K.W."/>
            <person name="Cichocki N."/>
            <person name="Veneault-Fourrey C."/>
            <person name="LaButti K."/>
            <person name="Lindquist E.A."/>
            <person name="Lipzen A."/>
            <person name="Lundell T."/>
            <person name="Morin E."/>
            <person name="Murat C."/>
            <person name="Riley R."/>
            <person name="Ohm R."/>
            <person name="Sun H."/>
            <person name="Tunlid A."/>
            <person name="Henrissat B."/>
            <person name="Grigoriev I.V."/>
            <person name="Hibbett D.S."/>
            <person name="Martin F."/>
        </authorList>
    </citation>
    <scope>NUCLEOTIDE SEQUENCE [LARGE SCALE GENOMIC DNA]</scope>
    <source>
        <strain evidence="4">FD-334 SS-4</strain>
    </source>
</reference>
<accession>A0A0D2MKF9</accession>
<proteinExistence type="predicted"/>
<evidence type="ECO:0000256" key="1">
    <source>
        <dbReference type="SAM" id="Coils"/>
    </source>
</evidence>
<organism evidence="3 4">
    <name type="scientific">Hypholoma sublateritium (strain FD-334 SS-4)</name>
    <dbReference type="NCBI Taxonomy" id="945553"/>
    <lineage>
        <taxon>Eukaryota</taxon>
        <taxon>Fungi</taxon>
        <taxon>Dikarya</taxon>
        <taxon>Basidiomycota</taxon>
        <taxon>Agaricomycotina</taxon>
        <taxon>Agaricomycetes</taxon>
        <taxon>Agaricomycetidae</taxon>
        <taxon>Agaricales</taxon>
        <taxon>Agaricineae</taxon>
        <taxon>Strophariaceae</taxon>
        <taxon>Hypholoma</taxon>
    </lineage>
</organism>
<feature type="compositionally biased region" description="Low complexity" evidence="2">
    <location>
        <begin position="226"/>
        <end position="240"/>
    </location>
</feature>
<dbReference type="Pfam" id="PF10146">
    <property type="entry name" value="zf-C4H2"/>
    <property type="match status" value="1"/>
</dbReference>
<feature type="region of interest" description="Disordered" evidence="2">
    <location>
        <begin position="216"/>
        <end position="277"/>
    </location>
</feature>
<feature type="coiled-coil region" evidence="1">
    <location>
        <begin position="112"/>
        <end position="146"/>
    </location>
</feature>
<dbReference type="GO" id="GO:0005634">
    <property type="term" value="C:nucleus"/>
    <property type="evidence" value="ECO:0007669"/>
    <property type="project" value="TreeGrafter"/>
</dbReference>